<evidence type="ECO:0000313" key="1">
    <source>
        <dbReference type="EMBL" id="MQN31076.1"/>
    </source>
</evidence>
<dbReference type="Proteomes" id="UP000420707">
    <property type="component" value="Unassembled WGS sequence"/>
</dbReference>
<dbReference type="AlphaFoldDB" id="A0AAW9TD20"/>
<evidence type="ECO:0000313" key="2">
    <source>
        <dbReference type="Proteomes" id="UP000420707"/>
    </source>
</evidence>
<accession>A0AAW9TD20</accession>
<comment type="caution">
    <text evidence="1">The sequence shown here is derived from an EMBL/GenBank/DDBJ whole genome shotgun (WGS) entry which is preliminary data.</text>
</comment>
<dbReference type="EMBL" id="VZCR01000024">
    <property type="protein sequence ID" value="MQN31076.1"/>
    <property type="molecule type" value="Genomic_DNA"/>
</dbReference>
<name>A0AAW9TD20_9BACT</name>
<protein>
    <submittedName>
        <fullName evidence="1">Uncharacterized protein</fullName>
    </submittedName>
</protein>
<reference evidence="2" key="1">
    <citation type="submission" date="2019-09" db="EMBL/GenBank/DDBJ databases">
        <title>Distinct polysaccharide growth profiles of human intestinal Prevotella copri isolates.</title>
        <authorList>
            <person name="Fehlner-Peach H."/>
            <person name="Magnabosco C."/>
            <person name="Raghavan V."/>
            <person name="Scher J.U."/>
            <person name="Tett A."/>
            <person name="Cox L.M."/>
            <person name="Gottsegen C."/>
            <person name="Watters A."/>
            <person name="Wiltshire- Gordon J.D."/>
            <person name="Segata N."/>
            <person name="Bonneau R."/>
            <person name="Littman D.R."/>
        </authorList>
    </citation>
    <scope>NUCLEOTIDE SEQUENCE [LARGE SCALE GENOMIC DNA]</scope>
    <source>
        <strain evidence="2">iAP146</strain>
    </source>
</reference>
<gene>
    <name evidence="1" type="ORF">F7D90_03755</name>
</gene>
<dbReference type="RefSeq" id="WP_153085295.1">
    <property type="nucleotide sequence ID" value="NZ_VZAM01000037.1"/>
</dbReference>
<organism evidence="1 2">
    <name type="scientific">Segatella copri</name>
    <dbReference type="NCBI Taxonomy" id="165179"/>
    <lineage>
        <taxon>Bacteria</taxon>
        <taxon>Pseudomonadati</taxon>
        <taxon>Bacteroidota</taxon>
        <taxon>Bacteroidia</taxon>
        <taxon>Bacteroidales</taxon>
        <taxon>Prevotellaceae</taxon>
        <taxon>Segatella</taxon>
    </lineage>
</organism>
<proteinExistence type="predicted"/>
<sequence>MNIESLLSGAEYHYTINEADVATDKYNTDGQVQQNGKLDISVYATADGYKATATVGSAKAVQGVLHFAKPNESIVIAKIKGNDLKIAIK</sequence>